<name>A0ABS2Z9P7_9BACL</name>
<sequence length="414" mass="47700">MSESIAEYIRKHAVRFEDKSDLDTIINSIGDARYVLLGEASHGTSEFYTIRAELSKRLIQEKGFSFIAVEGDWPSCYRVNRYIKSYYAKPPQLEFLLKHSFTRWPSWMWANKEILDFITWLKKHNDEQAIQKKVGFYGIDMYSLFESMEEIIRYLEKKDPSRLESAKKAFSCFQPFEKDEQEYAISAGYLSESCEEEVIKLLLDIQSKRESYEDDLEGGLSLELNALVAAHAEHYYRSMVKGDTETWNIRDRHMTEAVEKLMDFHGPEAKAIIWEHNTHIGDARATDMAEEGMVNVGQLIRESHIPKDVYALGFGTHRGSVIAGDAWGAPYKKISVPPASDDSWEGVFHAAGTHDQIMLLKEHHERFQDVKGHRAIGVVYNPRYEHLGNYVPTSLSNRYDAFIFINHSNALHPL</sequence>
<dbReference type="InterPro" id="IPR007815">
    <property type="entry name" value="Emycin_Estase"/>
</dbReference>
<dbReference type="PANTHER" id="PTHR31299">
    <property type="entry name" value="ESTERASE, PUTATIVE (AFU_ORTHOLOGUE AFUA_1G05850)-RELATED"/>
    <property type="match status" value="1"/>
</dbReference>
<dbReference type="Proteomes" id="UP001319060">
    <property type="component" value="Unassembled WGS sequence"/>
</dbReference>
<evidence type="ECO:0000313" key="1">
    <source>
        <dbReference type="EMBL" id="MBN3544908.1"/>
    </source>
</evidence>
<dbReference type="InterPro" id="IPR052036">
    <property type="entry name" value="Hydrolase/PRTase-associated"/>
</dbReference>
<dbReference type="PIRSF" id="PIRSF036794">
    <property type="entry name" value="UCP_erythr_ester"/>
    <property type="match status" value="1"/>
</dbReference>
<dbReference type="CDD" id="cd14728">
    <property type="entry name" value="Ere-like"/>
    <property type="match status" value="1"/>
</dbReference>
<dbReference type="PANTHER" id="PTHR31299:SF0">
    <property type="entry name" value="ESTERASE, PUTATIVE (AFU_ORTHOLOGUE AFUA_1G05850)-RELATED"/>
    <property type="match status" value="1"/>
</dbReference>
<proteinExistence type="predicted"/>
<dbReference type="RefSeq" id="WP_188403439.1">
    <property type="nucleotide sequence ID" value="NZ_BMCE01000002.1"/>
</dbReference>
<reference evidence="1 2" key="1">
    <citation type="submission" date="2021-01" db="EMBL/GenBank/DDBJ databases">
        <title>Genome Sequencing of Type Strains.</title>
        <authorList>
            <person name="Lemaire J.F."/>
            <person name="Inderbitzin P."/>
            <person name="Collins S.B."/>
            <person name="Wespe N."/>
            <person name="Knight-Connoni V."/>
        </authorList>
    </citation>
    <scope>NUCLEOTIDE SEQUENCE [LARGE SCALE GENOMIC DNA]</scope>
    <source>
        <strain evidence="1 2">DSM 14730</strain>
    </source>
</reference>
<dbReference type="Gene3D" id="3.40.1660.10">
    <property type="entry name" value="EreA-like (biosynthetic domain)"/>
    <property type="match status" value="1"/>
</dbReference>
<organism evidence="1 2">
    <name type="scientific">Fictibacillus barbaricus</name>
    <dbReference type="NCBI Taxonomy" id="182136"/>
    <lineage>
        <taxon>Bacteria</taxon>
        <taxon>Bacillati</taxon>
        <taxon>Bacillota</taxon>
        <taxon>Bacilli</taxon>
        <taxon>Bacillales</taxon>
        <taxon>Fictibacillaceae</taxon>
        <taxon>Fictibacillus</taxon>
    </lineage>
</organism>
<accession>A0ABS2Z9P7</accession>
<comment type="caution">
    <text evidence="1">The sequence shown here is derived from an EMBL/GenBank/DDBJ whole genome shotgun (WGS) entry which is preliminary data.</text>
</comment>
<gene>
    <name evidence="1" type="ORF">JYA64_06365</name>
</gene>
<protein>
    <submittedName>
        <fullName evidence="1">Erythromycin esterase family protein</fullName>
    </submittedName>
</protein>
<evidence type="ECO:0000313" key="2">
    <source>
        <dbReference type="Proteomes" id="UP001319060"/>
    </source>
</evidence>
<dbReference type="SUPFAM" id="SSF159501">
    <property type="entry name" value="EreA/ChaN-like"/>
    <property type="match status" value="1"/>
</dbReference>
<dbReference type="Pfam" id="PF05139">
    <property type="entry name" value="Erythro_esteras"/>
    <property type="match status" value="1"/>
</dbReference>
<dbReference type="EMBL" id="JAFHKS010000042">
    <property type="protein sequence ID" value="MBN3544908.1"/>
    <property type="molecule type" value="Genomic_DNA"/>
</dbReference>
<dbReference type="Gene3D" id="1.20.1440.30">
    <property type="entry name" value="Biosynthetic Protein domain"/>
    <property type="match status" value="1"/>
</dbReference>
<keyword evidence="2" id="KW-1185">Reference proteome</keyword>
<dbReference type="InterPro" id="IPR014622">
    <property type="entry name" value="UCP036794_erythomycin"/>
</dbReference>
<dbReference type="Gene3D" id="3.30.1870.10">
    <property type="entry name" value="EreA-like, domain 2"/>
    <property type="match status" value="1"/>
</dbReference>